<protein>
    <submittedName>
        <fullName evidence="2">Uncharacterized protein</fullName>
    </submittedName>
</protein>
<proteinExistence type="predicted"/>
<dbReference type="Proteomes" id="UP000720508">
    <property type="component" value="Unassembled WGS sequence"/>
</dbReference>
<sequence length="118" mass="11914">MFTPSTKLRSTAAAVTMAAALVGLGARAANAADWPTLKEGAYLYSDITGAGTVTKVDLGEFGTCHTLSKSALSVQIVTGSASLELYSGADCTGGTWASGTLAQANLPRAALSYRVVPA</sequence>
<accession>A0ABS6CT91</accession>
<keyword evidence="3" id="KW-1185">Reference proteome</keyword>
<evidence type="ECO:0000313" key="3">
    <source>
        <dbReference type="Proteomes" id="UP000720508"/>
    </source>
</evidence>
<gene>
    <name evidence="2" type="ORF">KN815_40865</name>
</gene>
<dbReference type="RefSeq" id="WP_216346852.1">
    <property type="nucleotide sequence ID" value="NZ_JAHLEM010000711.1"/>
</dbReference>
<feature type="chain" id="PRO_5046778922" evidence="1">
    <location>
        <begin position="32"/>
        <end position="118"/>
    </location>
</feature>
<name>A0ABS6CT91_9ACTN</name>
<dbReference type="EMBL" id="JAHLEM010000711">
    <property type="protein sequence ID" value="MBU3870178.1"/>
    <property type="molecule type" value="Genomic_DNA"/>
</dbReference>
<keyword evidence="1" id="KW-0732">Signal</keyword>
<comment type="caution">
    <text evidence="2">The sequence shown here is derived from an EMBL/GenBank/DDBJ whole genome shotgun (WGS) entry which is preliminary data.</text>
</comment>
<reference evidence="2 3" key="1">
    <citation type="submission" date="2021-06" db="EMBL/GenBank/DDBJ databases">
        <authorList>
            <person name="Pan X."/>
        </authorList>
    </citation>
    <scope>NUCLEOTIDE SEQUENCE [LARGE SCALE GENOMIC DNA]</scope>
    <source>
        <strain evidence="2 3">4503</strain>
    </source>
</reference>
<organism evidence="2 3">
    <name type="scientific">Streptomyces niphimycinicus</name>
    <dbReference type="NCBI Taxonomy" id="2842201"/>
    <lineage>
        <taxon>Bacteria</taxon>
        <taxon>Bacillati</taxon>
        <taxon>Actinomycetota</taxon>
        <taxon>Actinomycetes</taxon>
        <taxon>Kitasatosporales</taxon>
        <taxon>Streptomycetaceae</taxon>
        <taxon>Streptomyces</taxon>
    </lineage>
</organism>
<feature type="signal peptide" evidence="1">
    <location>
        <begin position="1"/>
        <end position="31"/>
    </location>
</feature>
<evidence type="ECO:0000256" key="1">
    <source>
        <dbReference type="SAM" id="SignalP"/>
    </source>
</evidence>
<evidence type="ECO:0000313" key="2">
    <source>
        <dbReference type="EMBL" id="MBU3870178.1"/>
    </source>
</evidence>